<protein>
    <submittedName>
        <fullName evidence="1">Uncharacterized protein</fullName>
    </submittedName>
</protein>
<name>A0A6C0HRA8_9ZZZZ</name>
<dbReference type="AlphaFoldDB" id="A0A6C0HRA8"/>
<proteinExistence type="predicted"/>
<dbReference type="EMBL" id="MN740004">
    <property type="protein sequence ID" value="QHT82900.1"/>
    <property type="molecule type" value="Genomic_DNA"/>
</dbReference>
<reference evidence="1" key="1">
    <citation type="journal article" date="2020" name="Nature">
        <title>Giant virus diversity and host interactions through global metagenomics.</title>
        <authorList>
            <person name="Schulz F."/>
            <person name="Roux S."/>
            <person name="Paez-Espino D."/>
            <person name="Jungbluth S."/>
            <person name="Walsh D.A."/>
            <person name="Denef V.J."/>
            <person name="McMahon K.D."/>
            <person name="Konstantinidis K.T."/>
            <person name="Eloe-Fadrosh E.A."/>
            <person name="Kyrpides N.C."/>
            <person name="Woyke T."/>
        </authorList>
    </citation>
    <scope>NUCLEOTIDE SEQUENCE</scope>
    <source>
        <strain evidence="1">GVMAG-M-3300023184-165</strain>
    </source>
</reference>
<accession>A0A6C0HRA8</accession>
<sequence length="260" mass="31465">MNDQHFVFRCMNGFGNRLCNIMNMFYIHDKYPQSKIYLDWRKNNHCNIGIEDIIDITQYKWLLSSDEYYDNIFPEYRNIELWASTDVNERTRWDKNDEWKNHKCIVSVSFNIFEFVTKKYCINIFNSFIFKPAIHEIVNDKIQKYGIDKNIIHFRNGDLLKILEMNGYKNEIDKINKKIDIVKNKNEIMEYNKLDVDRKYNDVLESVADLIFMSKYCNLMGYSSYSHFSSWIFLLSRKYVDDINKYPIFNSRIIDIIVLQ</sequence>
<organism evidence="1">
    <name type="scientific">viral metagenome</name>
    <dbReference type="NCBI Taxonomy" id="1070528"/>
    <lineage>
        <taxon>unclassified sequences</taxon>
        <taxon>metagenomes</taxon>
        <taxon>organismal metagenomes</taxon>
    </lineage>
</organism>
<evidence type="ECO:0000313" key="1">
    <source>
        <dbReference type="EMBL" id="QHT82900.1"/>
    </source>
</evidence>